<sequence>MPQDMNPLLERPELSRDSYETPLSPGPPLFIETLKATEERISMINFEPSGWSSEEEKNLLKNVILLRETIHTGLYEQSTSSYNSPVFCVGKSNGKLRIVHDLQELNEVTIKDAGLPPNFHEFARSFSGRACYEIGDIMGVYDEREFDINTRPFTAFETPLGILQLTRLPQGLTNSVAVYHAHMTWILQEEILEHLGIFINDGGIKEPRSTYQHKTLKENSLIRRFDWEYAVILERILFRIEEAGLTISGSKFSCCVPAVDIVGHAVSLGGRKIPKQKINKIQNWPRPTAKKEAR</sequence>
<dbReference type="Gene3D" id="3.30.70.270">
    <property type="match status" value="1"/>
</dbReference>
<dbReference type="InterPro" id="IPR051320">
    <property type="entry name" value="Viral_Replic_Matur_Polypro"/>
</dbReference>
<evidence type="ECO:0000256" key="1">
    <source>
        <dbReference type="SAM" id="MobiDB-lite"/>
    </source>
</evidence>
<comment type="caution">
    <text evidence="2">The sequence shown here is derived from an EMBL/GenBank/DDBJ whole genome shotgun (WGS) entry which is preliminary data.</text>
</comment>
<reference evidence="2" key="1">
    <citation type="submission" date="2021-03" db="EMBL/GenBank/DDBJ databases">
        <title>Draft genome sequence of rust myrtle Austropuccinia psidii MF-1, a brazilian biotype.</title>
        <authorList>
            <person name="Quecine M.C."/>
            <person name="Pachon D.M.R."/>
            <person name="Bonatelli M.L."/>
            <person name="Correr F.H."/>
            <person name="Franceschini L.M."/>
            <person name="Leite T.F."/>
            <person name="Margarido G.R.A."/>
            <person name="Almeida C.A."/>
            <person name="Ferrarezi J.A."/>
            <person name="Labate C.A."/>
        </authorList>
    </citation>
    <scope>NUCLEOTIDE SEQUENCE</scope>
    <source>
        <strain evidence="2">MF-1</strain>
    </source>
</reference>
<dbReference type="InterPro" id="IPR043502">
    <property type="entry name" value="DNA/RNA_pol_sf"/>
</dbReference>
<dbReference type="EMBL" id="AVOT02004040">
    <property type="protein sequence ID" value="MBW0475257.1"/>
    <property type="molecule type" value="Genomic_DNA"/>
</dbReference>
<proteinExistence type="predicted"/>
<dbReference type="AlphaFoldDB" id="A0A9Q3GQC0"/>
<name>A0A9Q3GQC0_9BASI</name>
<feature type="region of interest" description="Disordered" evidence="1">
    <location>
        <begin position="1"/>
        <end position="28"/>
    </location>
</feature>
<protein>
    <submittedName>
        <fullName evidence="2">Uncharacterized protein</fullName>
    </submittedName>
</protein>
<gene>
    <name evidence="2" type="ORF">O181_014972</name>
</gene>
<dbReference type="PANTHER" id="PTHR33064">
    <property type="entry name" value="POL PROTEIN"/>
    <property type="match status" value="1"/>
</dbReference>
<accession>A0A9Q3GQC0</accession>
<dbReference type="CDD" id="cd01647">
    <property type="entry name" value="RT_LTR"/>
    <property type="match status" value="1"/>
</dbReference>
<keyword evidence="3" id="KW-1185">Reference proteome</keyword>
<dbReference type="SUPFAM" id="SSF56672">
    <property type="entry name" value="DNA/RNA polymerases"/>
    <property type="match status" value="1"/>
</dbReference>
<organism evidence="2 3">
    <name type="scientific">Austropuccinia psidii MF-1</name>
    <dbReference type="NCBI Taxonomy" id="1389203"/>
    <lineage>
        <taxon>Eukaryota</taxon>
        <taxon>Fungi</taxon>
        <taxon>Dikarya</taxon>
        <taxon>Basidiomycota</taxon>
        <taxon>Pucciniomycotina</taxon>
        <taxon>Pucciniomycetes</taxon>
        <taxon>Pucciniales</taxon>
        <taxon>Sphaerophragmiaceae</taxon>
        <taxon>Austropuccinia</taxon>
    </lineage>
</organism>
<evidence type="ECO:0000313" key="2">
    <source>
        <dbReference type="EMBL" id="MBW0475257.1"/>
    </source>
</evidence>
<dbReference type="Gene3D" id="3.10.10.10">
    <property type="entry name" value="HIV Type 1 Reverse Transcriptase, subunit A, domain 1"/>
    <property type="match status" value="1"/>
</dbReference>
<feature type="compositionally biased region" description="Basic and acidic residues" evidence="1">
    <location>
        <begin position="10"/>
        <end position="19"/>
    </location>
</feature>
<dbReference type="PANTHER" id="PTHR33064:SF37">
    <property type="entry name" value="RIBONUCLEASE H"/>
    <property type="match status" value="1"/>
</dbReference>
<dbReference type="Proteomes" id="UP000765509">
    <property type="component" value="Unassembled WGS sequence"/>
</dbReference>
<dbReference type="InterPro" id="IPR043128">
    <property type="entry name" value="Rev_trsase/Diguanyl_cyclase"/>
</dbReference>
<evidence type="ECO:0000313" key="3">
    <source>
        <dbReference type="Proteomes" id="UP000765509"/>
    </source>
</evidence>
<dbReference type="OrthoDB" id="2505957at2759"/>